<gene>
    <name evidence="1" type="ORF">M9Y10_038334</name>
</gene>
<keyword evidence="2" id="KW-1185">Reference proteome</keyword>
<dbReference type="Pfam" id="PF01603">
    <property type="entry name" value="B56"/>
    <property type="match status" value="1"/>
</dbReference>
<dbReference type="InterPro" id="IPR002554">
    <property type="entry name" value="PP2A_B56"/>
</dbReference>
<dbReference type="SUPFAM" id="SSF48371">
    <property type="entry name" value="ARM repeat"/>
    <property type="match status" value="1"/>
</dbReference>
<accession>A0ABR2K8U5</accession>
<evidence type="ECO:0000313" key="1">
    <source>
        <dbReference type="EMBL" id="KAK8887296.1"/>
    </source>
</evidence>
<protein>
    <recommendedName>
        <fullName evidence="3">Rho-GAP domain-containing protein</fullName>
    </recommendedName>
</protein>
<dbReference type="PANTHER" id="PTHR10257:SF3">
    <property type="entry name" value="SERINE_THREONINE-PROTEIN PHOSPHATASE 2A 56 KDA REGULATORY SUBUNIT GAMMA ISOFORM"/>
    <property type="match status" value="1"/>
</dbReference>
<dbReference type="InterPro" id="IPR011989">
    <property type="entry name" value="ARM-like"/>
</dbReference>
<dbReference type="EMBL" id="JAPFFF010000006">
    <property type="protein sequence ID" value="KAK8887296.1"/>
    <property type="molecule type" value="Genomic_DNA"/>
</dbReference>
<name>A0ABR2K8U5_9EUKA</name>
<dbReference type="Gene3D" id="1.25.10.10">
    <property type="entry name" value="Leucine-rich Repeat Variant"/>
    <property type="match status" value="1"/>
</dbReference>
<dbReference type="Proteomes" id="UP001470230">
    <property type="component" value="Unassembled WGS sequence"/>
</dbReference>
<evidence type="ECO:0008006" key="3">
    <source>
        <dbReference type="Google" id="ProtNLM"/>
    </source>
</evidence>
<comment type="caution">
    <text evidence="1">The sequence shown here is derived from an EMBL/GenBank/DDBJ whole genome shotgun (WGS) entry which is preliminary data.</text>
</comment>
<evidence type="ECO:0000313" key="2">
    <source>
        <dbReference type="Proteomes" id="UP001470230"/>
    </source>
</evidence>
<proteinExistence type="predicted"/>
<dbReference type="PANTHER" id="PTHR10257">
    <property type="entry name" value="SERINE/THREONINE PROTEIN PHOSPHATASE 2A PP2A REGULATORY SUBUNIT B"/>
    <property type="match status" value="1"/>
</dbReference>
<reference evidence="1 2" key="1">
    <citation type="submission" date="2024-04" db="EMBL/GenBank/DDBJ databases">
        <title>Tritrichomonas musculus Genome.</title>
        <authorList>
            <person name="Alves-Ferreira E."/>
            <person name="Grigg M."/>
            <person name="Lorenzi H."/>
            <person name="Galac M."/>
        </authorList>
    </citation>
    <scope>NUCLEOTIDE SEQUENCE [LARGE SCALE GENOMIC DNA]</scope>
    <source>
        <strain evidence="1 2">EAF2021</strain>
    </source>
</reference>
<dbReference type="InterPro" id="IPR016024">
    <property type="entry name" value="ARM-type_fold"/>
</dbReference>
<organism evidence="1 2">
    <name type="scientific">Tritrichomonas musculus</name>
    <dbReference type="NCBI Taxonomy" id="1915356"/>
    <lineage>
        <taxon>Eukaryota</taxon>
        <taxon>Metamonada</taxon>
        <taxon>Parabasalia</taxon>
        <taxon>Tritrichomonadida</taxon>
        <taxon>Tritrichomonadidae</taxon>
        <taxon>Tritrichomonas</taxon>
    </lineage>
</organism>
<sequence>MSSFVRPARPQRTYSLRIPRKPYPMLSHMKNNSALPNLKSSGNSDGFIFEEDRFKPEVACNVSSRCSTKVYNGEPLVDTEFPQVISLSSNRHILKGEINIASLPPLPSPRETGFDQIFKEKIKICNYIFNFSQQQLQIKGKKQKSIALVEISNLLSEKNEASLLKNDHKDLILEMIMKNILEQDPFTSAEKIFASTVKSNFVERSWEHISLIYKVLNQFVLIFPSKCKIDLVKKGIRLMNIPDSNERENLVIFLKNYTKVHPDQFEEIWKQLESALINVRYDIYTSYCVEPIISYINYLYLSNIIKIHQSYFIQILYTHLLPLFRHERLSLYFNKLSSLINKIIENNFQDQLKVIQYLIKHFPYQCGQKQPIYVSALTSIIKTMKGQKLNPIASKLFIFIAMALKSPNSKLAESALTLLMKPNMKPIMFSNYELALENLYEPLKWSSSYYWEKTVKEQSQSALTTLLNMKLEIQKSNAMQDFILTLDSPDSQLNSDSKKHNNKELAKTWATFSRMAAKRYRSFDLTKSLLDIQIEFSREDKNKDYFSHQSERIIHNSDSNIFKSTPLRRSKDYSNGHSLSLNYV</sequence>